<dbReference type="AlphaFoldDB" id="A0A2P6SH96"/>
<dbReference type="Proteomes" id="UP000238479">
    <property type="component" value="Chromosome 1"/>
</dbReference>
<organism evidence="1 2">
    <name type="scientific">Rosa chinensis</name>
    <name type="common">China rose</name>
    <dbReference type="NCBI Taxonomy" id="74649"/>
    <lineage>
        <taxon>Eukaryota</taxon>
        <taxon>Viridiplantae</taxon>
        <taxon>Streptophyta</taxon>
        <taxon>Embryophyta</taxon>
        <taxon>Tracheophyta</taxon>
        <taxon>Spermatophyta</taxon>
        <taxon>Magnoliopsida</taxon>
        <taxon>eudicotyledons</taxon>
        <taxon>Gunneridae</taxon>
        <taxon>Pentapetalae</taxon>
        <taxon>rosids</taxon>
        <taxon>fabids</taxon>
        <taxon>Rosales</taxon>
        <taxon>Rosaceae</taxon>
        <taxon>Rosoideae</taxon>
        <taxon>Rosoideae incertae sedis</taxon>
        <taxon>Rosa</taxon>
    </lineage>
</organism>
<reference evidence="1 2" key="1">
    <citation type="journal article" date="2018" name="Nat. Genet.">
        <title>The Rosa genome provides new insights in the design of modern roses.</title>
        <authorList>
            <person name="Bendahmane M."/>
        </authorList>
    </citation>
    <scope>NUCLEOTIDE SEQUENCE [LARGE SCALE GENOMIC DNA]</scope>
    <source>
        <strain evidence="2">cv. Old Blush</strain>
    </source>
</reference>
<accession>A0A2P6SH96</accession>
<evidence type="ECO:0000313" key="2">
    <source>
        <dbReference type="Proteomes" id="UP000238479"/>
    </source>
</evidence>
<evidence type="ECO:0000313" key="1">
    <source>
        <dbReference type="EMBL" id="PRQ58039.1"/>
    </source>
</evidence>
<protein>
    <submittedName>
        <fullName evidence="1">Uncharacterized protein</fullName>
    </submittedName>
</protein>
<dbReference type="Gramene" id="PRQ58039">
    <property type="protein sequence ID" value="PRQ58039"/>
    <property type="gene ID" value="RchiOBHm_Chr1g0354871"/>
</dbReference>
<sequence length="50" mass="5306">MVSSSNLPNMAHCISSSGCCPFCTRIGEYTTISTKGIMLEAKRNTAAGHK</sequence>
<keyword evidence="2" id="KW-1185">Reference proteome</keyword>
<comment type="caution">
    <text evidence="1">The sequence shown here is derived from an EMBL/GenBank/DDBJ whole genome shotgun (WGS) entry which is preliminary data.</text>
</comment>
<dbReference type="EMBL" id="PDCK01000039">
    <property type="protein sequence ID" value="PRQ58039.1"/>
    <property type="molecule type" value="Genomic_DNA"/>
</dbReference>
<name>A0A2P6SH96_ROSCH</name>
<proteinExistence type="predicted"/>
<gene>
    <name evidence="1" type="ORF">RchiOBHm_Chr1g0354871</name>
</gene>